<dbReference type="PROSITE" id="PS51257">
    <property type="entry name" value="PROKAR_LIPOPROTEIN"/>
    <property type="match status" value="1"/>
</dbReference>
<sequence length="434" mass="49593">MMINIKRKLMMVFLASLSTITVSSLIVACSNNKSTQKSQIEKQEQKLDQSQESKTTTQSLSIKDNSKLSLVKSNNQYNLIVNINGDNNKYLELVLKEKDSNKFIRSNNRSKINNNKASFVFNNLDPNKSYLLDSFIIYESKTAVDGEQQYLNQDIKDKVVNIKNEIEKSDTPSTDSLNEEITTNKTESPKPKVFSLNAFVNQSLASAITLQVFINGLSENERLENVQPNNKIVTYIVNTKDQLDTLYSTLKEKNEQVYNNLINSLFDKYKFSKNDQTTSWETIAKFFEDLIKTETELVKHNTELQNQERLKVLVNKPNTKIKVFKLFINQNNKLEATLVGAVHDVLSKLKNKQLVFKFKFPNEETVRGMNTVNISNIEIFINQDPVDVKVVGSETLTKSGEYTITHVYIKDPNKQVDNIDEANLLANPFKITKA</sequence>
<dbReference type="EMBL" id="JFDP01000082">
    <property type="protein sequence ID" value="KEZ22329.1"/>
    <property type="molecule type" value="Genomic_DNA"/>
</dbReference>
<comment type="caution">
    <text evidence="3">The sequence shown here is derived from an EMBL/GenBank/DDBJ whole genome shotgun (WGS) entry which is preliminary data.</text>
</comment>
<evidence type="ECO:0000313" key="4">
    <source>
        <dbReference type="Proteomes" id="UP000028537"/>
    </source>
</evidence>
<feature type="region of interest" description="Disordered" evidence="1">
    <location>
        <begin position="37"/>
        <end position="58"/>
    </location>
</feature>
<reference evidence="3 4" key="1">
    <citation type="submission" date="2014-02" db="EMBL/GenBank/DDBJ databases">
        <title>Genome sequence of Ureaplasma diversum strain 246.</title>
        <authorList>
            <person name="Sirand-Pugnet P."/>
            <person name="Breton M."/>
            <person name="Dordet-Frisoni E."/>
            <person name="Baranowski E."/>
            <person name="Barre A."/>
            <person name="Couture C."/>
            <person name="Dupuy V."/>
            <person name="Gaurivaud P."/>
            <person name="Jacob D."/>
            <person name="Lemaitre C."/>
            <person name="Manso-Silvan L."/>
            <person name="Nikolski M."/>
            <person name="Nouvel L.-X."/>
            <person name="Poumarat F."/>
            <person name="Tardy F."/>
            <person name="Thebault P."/>
            <person name="Theil S."/>
            <person name="Citti C."/>
            <person name="Thiaucourt F."/>
            <person name="Blanchard A."/>
        </authorList>
    </citation>
    <scope>NUCLEOTIDE SEQUENCE [LARGE SCALE GENOMIC DNA]</scope>
    <source>
        <strain evidence="3 4">NCTC 246</strain>
    </source>
</reference>
<name>A0A084EWI7_9BACT</name>
<organism evidence="3 4">
    <name type="scientific">Ureaplasma diversum NCTC 246</name>
    <dbReference type="NCBI Taxonomy" id="1188241"/>
    <lineage>
        <taxon>Bacteria</taxon>
        <taxon>Bacillati</taxon>
        <taxon>Mycoplasmatota</taxon>
        <taxon>Mycoplasmoidales</taxon>
        <taxon>Mycoplasmoidaceae</taxon>
        <taxon>Ureaplasma</taxon>
    </lineage>
</organism>
<feature type="signal peptide" evidence="2">
    <location>
        <begin position="1"/>
        <end position="24"/>
    </location>
</feature>
<keyword evidence="2" id="KW-0732">Signal</keyword>
<dbReference type="Proteomes" id="UP000028537">
    <property type="component" value="Unassembled WGS sequence"/>
</dbReference>
<proteinExistence type="predicted"/>
<evidence type="ECO:0000256" key="1">
    <source>
        <dbReference type="SAM" id="MobiDB-lite"/>
    </source>
</evidence>
<keyword evidence="4" id="KW-1185">Reference proteome</keyword>
<gene>
    <name evidence="3" type="ORF">UDIV_6430</name>
</gene>
<protein>
    <recommendedName>
        <fullName evidence="5">Lipoprotein</fullName>
    </recommendedName>
</protein>
<accession>A0A084EWI7</accession>
<dbReference type="AlphaFoldDB" id="A0A084EWI7"/>
<feature type="compositionally biased region" description="Basic and acidic residues" evidence="1">
    <location>
        <begin position="39"/>
        <end position="51"/>
    </location>
</feature>
<evidence type="ECO:0000256" key="2">
    <source>
        <dbReference type="SAM" id="SignalP"/>
    </source>
</evidence>
<evidence type="ECO:0008006" key="5">
    <source>
        <dbReference type="Google" id="ProtNLM"/>
    </source>
</evidence>
<evidence type="ECO:0000313" key="3">
    <source>
        <dbReference type="EMBL" id="KEZ22329.1"/>
    </source>
</evidence>
<feature type="chain" id="PRO_5001774799" description="Lipoprotein" evidence="2">
    <location>
        <begin position="25"/>
        <end position="434"/>
    </location>
</feature>